<keyword evidence="2" id="KW-0238">DNA-binding</keyword>
<evidence type="ECO:0000313" key="6">
    <source>
        <dbReference type="Proteomes" id="UP000610527"/>
    </source>
</evidence>
<name>A0ABX2LMN3_9STAP</name>
<reference evidence="5 6" key="1">
    <citation type="submission" date="2020-06" db="EMBL/GenBank/DDBJ databases">
        <title>Staphylococcus borealis sp. nov. -A novel member of the Staphylococcaceae family isolated from skin and blood in humans.</title>
        <authorList>
            <person name="Pain M."/>
            <person name="Wolden R."/>
            <person name="Jaen-Luchoro D."/>
            <person name="Salva-Serra F."/>
            <person name="Iglesias B.P."/>
            <person name="Karlsson R."/>
            <person name="Klingenberg C."/>
            <person name="Cavanagh J.P."/>
        </authorList>
    </citation>
    <scope>NUCLEOTIDE SEQUENCE [LARGE SCALE GENOMIC DNA]</scope>
    <source>
        <strain evidence="5 6">58-22</strain>
    </source>
</reference>
<evidence type="ECO:0000256" key="2">
    <source>
        <dbReference type="ARBA" id="ARBA00023125"/>
    </source>
</evidence>
<evidence type="ECO:0000256" key="1">
    <source>
        <dbReference type="ARBA" id="ARBA00023015"/>
    </source>
</evidence>
<dbReference type="SUPFAM" id="SSF46689">
    <property type="entry name" value="Homeodomain-like"/>
    <property type="match status" value="1"/>
</dbReference>
<dbReference type="RefSeq" id="WP_174841840.1">
    <property type="nucleotide sequence ID" value="NZ_JABVEG010000004.1"/>
</dbReference>
<feature type="domain" description="HTH araC/xylS-type" evidence="4">
    <location>
        <begin position="153"/>
        <end position="251"/>
    </location>
</feature>
<dbReference type="PANTHER" id="PTHR43280">
    <property type="entry name" value="ARAC-FAMILY TRANSCRIPTIONAL REGULATOR"/>
    <property type="match status" value="1"/>
</dbReference>
<protein>
    <submittedName>
        <fullName evidence="5">Helix-turn-helix transcriptional regulator</fullName>
    </submittedName>
</protein>
<dbReference type="SMART" id="SM00342">
    <property type="entry name" value="HTH_ARAC"/>
    <property type="match status" value="1"/>
</dbReference>
<evidence type="ECO:0000259" key="4">
    <source>
        <dbReference type="PROSITE" id="PS01124"/>
    </source>
</evidence>
<gene>
    <name evidence="5" type="ORF">HUN84_08075</name>
</gene>
<dbReference type="PRINTS" id="PR00032">
    <property type="entry name" value="HTHARAC"/>
</dbReference>
<evidence type="ECO:0000256" key="3">
    <source>
        <dbReference type="ARBA" id="ARBA00023163"/>
    </source>
</evidence>
<dbReference type="InterPro" id="IPR020449">
    <property type="entry name" value="Tscrpt_reg_AraC-type_HTH"/>
</dbReference>
<dbReference type="Proteomes" id="UP000610527">
    <property type="component" value="Unassembled WGS sequence"/>
</dbReference>
<dbReference type="EMBL" id="JABVEG010000004">
    <property type="protein sequence ID" value="NUI82679.1"/>
    <property type="molecule type" value="Genomic_DNA"/>
</dbReference>
<proteinExistence type="predicted"/>
<keyword evidence="1" id="KW-0805">Transcription regulation</keyword>
<organism evidence="5 6">
    <name type="scientific">Staphylococcus borealis</name>
    <dbReference type="NCBI Taxonomy" id="2742203"/>
    <lineage>
        <taxon>Bacteria</taxon>
        <taxon>Bacillati</taxon>
        <taxon>Bacillota</taxon>
        <taxon>Bacilli</taxon>
        <taxon>Bacillales</taxon>
        <taxon>Staphylococcaceae</taxon>
        <taxon>Staphylococcus</taxon>
    </lineage>
</organism>
<keyword evidence="3" id="KW-0804">Transcription</keyword>
<dbReference type="PROSITE" id="PS01124">
    <property type="entry name" value="HTH_ARAC_FAMILY_2"/>
    <property type="match status" value="1"/>
</dbReference>
<sequence length="720" mass="85129">MANTYVHILTKHEYKMTRCQDGIILLFPIEGQLKLQHFTKTVSVENDIYVINNTDIFSIIENKKTLMLYIASDWFRDRGFEFFNYKYSTNLVKSTSAIKRLLLHIALNTLNVDAISDDTTHITSIVDIIGKEGAIEKMIANHQYNFSYYGELSDVLEYINQNINKKITLTGIASQLFTSKSNLSAQFNQLLNMGFKTYVDTLKIANSFEWLLTTENTISLISEKVGFSNASSYSKSFKNHVGMTPNEYRYCDKFNKTIYMDYETLNDTSLKDIRHLIKTKQQYYNQHDEHKIYADSTVGSVVNPYYLVIQVNTIEEIRLLFLQDFARPLSFGKTTLKFYLNVDMRDIKDQMTKNERQRLFEYIIRNGLNVVFRLEDLGLTDFLESNYENVADYFREHQLPTTGNHKLELVFDLEELNLKSIYRVILKIQHKTQQFSFGLEISKLLNDPVLFKTLEPQIKRINFKFLYIDNAQLKMPYLIEQNEHLLVKNIVRYQNIRQILKQIDLENQKIIFLNFENHKFLNSKYNDLNNSAPLLIETFVRTASYFNGIGFDFKHHNRQFNALHIFDENGFKSILGTIVDQLLEISTKPKLFNENYILIDDEAHYTIFIYDWRVLENESLQVNYDQTDVFIDFNDDALKDTYLVKIQLIDDYNGNINHLISKHIRKKYKWSKRFLRKMDYHIHPTLKLVEHNFKKEPLQINLNYNALYVVKILKESRNNK</sequence>
<dbReference type="Pfam" id="PF12833">
    <property type="entry name" value="HTH_18"/>
    <property type="match status" value="1"/>
</dbReference>
<comment type="caution">
    <text evidence="5">The sequence shown here is derived from an EMBL/GenBank/DDBJ whole genome shotgun (WGS) entry which is preliminary data.</text>
</comment>
<accession>A0ABX2LMN3</accession>
<dbReference type="InterPro" id="IPR018060">
    <property type="entry name" value="HTH_AraC"/>
</dbReference>
<keyword evidence="6" id="KW-1185">Reference proteome</keyword>
<dbReference type="InterPro" id="IPR009057">
    <property type="entry name" value="Homeodomain-like_sf"/>
</dbReference>
<dbReference type="PANTHER" id="PTHR43280:SF26">
    <property type="entry name" value="ARAC-FAMILY TRANSCRIPTIONAL REGULATOR"/>
    <property type="match status" value="1"/>
</dbReference>
<evidence type="ECO:0000313" key="5">
    <source>
        <dbReference type="EMBL" id="NUI82679.1"/>
    </source>
</evidence>
<dbReference type="Gene3D" id="1.10.10.60">
    <property type="entry name" value="Homeodomain-like"/>
    <property type="match status" value="2"/>
</dbReference>